<dbReference type="EC" id="7.2.2.10" evidence="15"/>
<comment type="subcellular location">
    <subcellularLocation>
        <location evidence="1 15">Membrane</location>
        <topology evidence="1 15">Multi-pass membrane protein</topology>
    </subcellularLocation>
</comment>
<dbReference type="Gene3D" id="2.70.150.10">
    <property type="entry name" value="Calcium-transporting ATPase, cytoplasmic transduction domain A"/>
    <property type="match status" value="1"/>
</dbReference>
<evidence type="ECO:0000256" key="15">
    <source>
        <dbReference type="RuleBase" id="RU361146"/>
    </source>
</evidence>
<dbReference type="SMART" id="SM00831">
    <property type="entry name" value="Cation_ATPase_N"/>
    <property type="match status" value="1"/>
</dbReference>
<dbReference type="GO" id="GO:0016887">
    <property type="term" value="F:ATP hydrolysis activity"/>
    <property type="evidence" value="ECO:0007669"/>
    <property type="project" value="InterPro"/>
</dbReference>
<evidence type="ECO:0000313" key="17">
    <source>
        <dbReference type="EMBL" id="KDN63447.1"/>
    </source>
</evidence>
<feature type="transmembrane region" description="Helical" evidence="15">
    <location>
        <begin position="289"/>
        <end position="318"/>
    </location>
</feature>
<dbReference type="PRINTS" id="PR00119">
    <property type="entry name" value="CATATPASE"/>
</dbReference>
<keyword evidence="6 15" id="KW-0547">Nucleotide-binding</keyword>
<evidence type="ECO:0000256" key="10">
    <source>
        <dbReference type="ARBA" id="ARBA00022967"/>
    </source>
</evidence>
<dbReference type="eggNOG" id="KOG0202">
    <property type="taxonomic scope" value="Eukaryota"/>
</dbReference>
<dbReference type="Pfam" id="PF08282">
    <property type="entry name" value="Hydrolase_3"/>
    <property type="match status" value="1"/>
</dbReference>
<dbReference type="SFLD" id="SFLDS00003">
    <property type="entry name" value="Haloacid_Dehalogenase"/>
    <property type="match status" value="1"/>
</dbReference>
<dbReference type="CDD" id="cd02083">
    <property type="entry name" value="P-type_ATPase_SERCA"/>
    <property type="match status" value="1"/>
</dbReference>
<dbReference type="InterPro" id="IPR005782">
    <property type="entry name" value="P-type_ATPase_IIA"/>
</dbReference>
<dbReference type="Gene3D" id="3.40.50.1000">
    <property type="entry name" value="HAD superfamily/HAD-like"/>
    <property type="match status" value="1"/>
</dbReference>
<keyword evidence="9" id="KW-0460">Magnesium</keyword>
<keyword evidence="18" id="KW-1185">Reference proteome</keyword>
<evidence type="ECO:0000256" key="5">
    <source>
        <dbReference type="ARBA" id="ARBA00022723"/>
    </source>
</evidence>
<dbReference type="SUPFAM" id="SSF81665">
    <property type="entry name" value="Calcium ATPase, transmembrane domain M"/>
    <property type="match status" value="1"/>
</dbReference>
<dbReference type="InterPro" id="IPR018303">
    <property type="entry name" value="ATPase_P-typ_P_site"/>
</dbReference>
<dbReference type="InterPro" id="IPR008250">
    <property type="entry name" value="ATPase_P-typ_transduc_dom_A_sf"/>
</dbReference>
<dbReference type="InterPro" id="IPR006068">
    <property type="entry name" value="ATPase_P-typ_cation-transptr_C"/>
</dbReference>
<dbReference type="SUPFAM" id="SSF56784">
    <property type="entry name" value="HAD-like"/>
    <property type="match status" value="1"/>
</dbReference>
<comment type="caution">
    <text evidence="15">Lacks conserved residue(s) required for the propagation of feature annotation.</text>
</comment>
<dbReference type="Gene3D" id="3.40.1110.10">
    <property type="entry name" value="Calcium-transporting ATPase, cytoplasmic domain N"/>
    <property type="match status" value="1"/>
</dbReference>
<keyword evidence="11 15" id="KW-1133">Transmembrane helix</keyword>
<feature type="transmembrane region" description="Helical" evidence="15">
    <location>
        <begin position="258"/>
        <end position="277"/>
    </location>
</feature>
<dbReference type="FunFam" id="1.20.1110.10:FF:000027">
    <property type="entry name" value="Calcium-transporting ATPase, putative"/>
    <property type="match status" value="1"/>
</dbReference>
<dbReference type="NCBIfam" id="TIGR01494">
    <property type="entry name" value="ATPase_P-type"/>
    <property type="match status" value="3"/>
</dbReference>
<protein>
    <recommendedName>
        <fullName evidence="15">Calcium-transporting ATPase</fullName>
        <ecNumber evidence="15">7.2.2.10</ecNumber>
    </recommendedName>
</protein>
<keyword evidence="13 15" id="KW-0472">Membrane</keyword>
<evidence type="ECO:0000256" key="3">
    <source>
        <dbReference type="ARBA" id="ARBA00022568"/>
    </source>
</evidence>
<evidence type="ECO:0000256" key="4">
    <source>
        <dbReference type="ARBA" id="ARBA00022692"/>
    </source>
</evidence>
<dbReference type="FunFam" id="3.40.1110.10:FF:000021">
    <property type="entry name" value="calcium-transporting ATPase, endoplasmic reticulum-type"/>
    <property type="match status" value="1"/>
</dbReference>
<feature type="domain" description="Cation-transporting P-type ATPase N-terminal" evidence="16">
    <location>
        <begin position="3"/>
        <end position="77"/>
    </location>
</feature>
<evidence type="ECO:0000256" key="9">
    <source>
        <dbReference type="ARBA" id="ARBA00022842"/>
    </source>
</evidence>
<feature type="transmembrane region" description="Helical" evidence="15">
    <location>
        <begin position="822"/>
        <end position="844"/>
    </location>
</feature>
<feature type="transmembrane region" description="Helical" evidence="15">
    <location>
        <begin position="749"/>
        <end position="770"/>
    </location>
</feature>
<dbReference type="FunFam" id="2.70.150.10:FF:000014">
    <property type="entry name" value="Calcium-transporting ATPase, putative"/>
    <property type="match status" value="1"/>
</dbReference>
<dbReference type="InterPro" id="IPR036412">
    <property type="entry name" value="HAD-like_sf"/>
</dbReference>
<evidence type="ECO:0000256" key="8">
    <source>
        <dbReference type="ARBA" id="ARBA00022840"/>
    </source>
</evidence>
<feature type="transmembrane region" description="Helical" evidence="15">
    <location>
        <begin position="885"/>
        <end position="905"/>
    </location>
</feature>
<feature type="transmembrane region" description="Helical" evidence="15">
    <location>
        <begin position="84"/>
        <end position="103"/>
    </location>
</feature>
<keyword evidence="5" id="KW-0479">Metal-binding</keyword>
<comment type="similarity">
    <text evidence="14 15">Belongs to the cation transport ATPase (P-type) (TC 3.A.3) family.</text>
</comment>
<keyword evidence="4 15" id="KW-0812">Transmembrane</keyword>
<keyword evidence="10" id="KW-1278">Translocase</keyword>
<evidence type="ECO:0000313" key="18">
    <source>
        <dbReference type="Proteomes" id="UP000027238"/>
    </source>
</evidence>
<dbReference type="FunFam" id="1.20.1110.10:FF:000037">
    <property type="entry name" value="Calcium-transporting ATPase, putative"/>
    <property type="match status" value="1"/>
</dbReference>
<dbReference type="Gene3D" id="1.20.1110.10">
    <property type="entry name" value="Calcium-transporting ATPase, transmembrane domain"/>
    <property type="match status" value="1"/>
</dbReference>
<dbReference type="Pfam" id="PF00122">
    <property type="entry name" value="E1-E2_ATPase"/>
    <property type="match status" value="1"/>
</dbReference>
<dbReference type="InterPro" id="IPR023298">
    <property type="entry name" value="ATPase_P-typ_TM_dom_sf"/>
</dbReference>
<evidence type="ECO:0000256" key="11">
    <source>
        <dbReference type="ARBA" id="ARBA00022989"/>
    </source>
</evidence>
<keyword evidence="8 15" id="KW-0067">ATP-binding</keyword>
<dbReference type="AlphaFoldDB" id="A0A066X398"/>
<keyword evidence="2 15" id="KW-0813">Transport</keyword>
<evidence type="ECO:0000256" key="6">
    <source>
        <dbReference type="ARBA" id="ARBA00022741"/>
    </source>
</evidence>
<dbReference type="SUPFAM" id="SSF81653">
    <property type="entry name" value="Calcium ATPase, transduction domain A"/>
    <property type="match status" value="1"/>
</dbReference>
<dbReference type="GO" id="GO:0016020">
    <property type="term" value="C:membrane"/>
    <property type="evidence" value="ECO:0007669"/>
    <property type="project" value="UniProtKB-SubCell"/>
</dbReference>
<evidence type="ECO:0000256" key="1">
    <source>
        <dbReference type="ARBA" id="ARBA00004141"/>
    </source>
</evidence>
<dbReference type="GO" id="GO:0046872">
    <property type="term" value="F:metal ion binding"/>
    <property type="evidence" value="ECO:0007669"/>
    <property type="project" value="UniProtKB-KW"/>
</dbReference>
<comment type="function">
    <text evidence="15">Catalyzes the hydrolysis of ATP coupled with the transport of calcium.</text>
</comment>
<feature type="transmembrane region" description="Helical" evidence="15">
    <location>
        <begin position="782"/>
        <end position="801"/>
    </location>
</feature>
<dbReference type="OMA" id="PLWNNMM"/>
<sequence>MESAFASPTEKVLSTLGVNPNTGLTDDQVIASRTKYGKNVIPEDPPTPLWELILEQFKDQLVIILLGSAAVSFVLALFDDEEGWSAFVDPAVILTILILNAVVGVSQESSAEKAIAALQEYSANEANVIRNGQVSRIKAEDLVPGDIVSVHIGDRIPADCRLVTIESNSFNVDQAILTGESESVGKDCDHVVKDEKAVLQDQINMLFSGTTVVTGRAKAVVVLTGSQTAIGDIHESITAQISEPTPLKQKLNDFGDSLAKVITVICILVWLINIPHFSDPSHGSFTKGAIYYLKIAVSLGVAAIPEGLAVVITTCLALGTRKMAAKNAVVRSLPSVETLGSCSVICSDKTGTLTTNQMSVSKLVYLSDNGSGLVEHDVEGTTFVPKGSISLRGETVTNLTRSSSTVRQMTEVAAVCNDSKIAYDAQSGTYSNVGEPTEGALRVLVEKLGPCAPSGSNPEDCVHYASAQYESRLPRLSTFEFSRDRKSMSVLVQNGQEKKLLVKGAPESVIERCSHALVGADGKRQPLNSKLSELITKEIVDYGNRGLRVIALASIDNVGENPLLKSAKTTAQYAQIEQNMTFLGLVGMLDPPRPEVKASIRKCKDAGIRVIVITGDNRNTAESICRQIGVFDEYEDLKGKSYTGREFENLSESEAIEAAKHASLFSRVEPSHKSKLVDLLQQQGEVVAMTGDGVNDAPALKKADIGVAMGSGTDVSKLAADMVLADDNFATIEVAIEEGRSIYNNTQQFIRYLISSNIGEVVSIFLTAALGMPEALIPVQLLWVNLVTDGLPATALSFNPPDHEIMKRQPRKRDEPLIGGWLFLRYLIIGTYVGVATVAGYAWWFMYNPEGPQITFSHLSRFHRCSTDFPEIGCQMFSNSSAKSASTVSLSILVVIEMFNAMNALSSSESLLTLPLWANMKLVYAITLSMALHFALLYTPFLQNLFSILPLNWNEWKAVLYISAPVVLIDEVLKAVERSFFSQKKTVESSKVKKEN</sequence>
<comment type="caution">
    <text evidence="17">The sequence shown here is derived from an EMBL/GenBank/DDBJ whole genome shotgun (WGS) entry which is preliminary data.</text>
</comment>
<evidence type="ECO:0000256" key="14">
    <source>
        <dbReference type="ARBA" id="ARBA00038148"/>
    </source>
</evidence>
<dbReference type="InterPro" id="IPR059000">
    <property type="entry name" value="ATPase_P-type_domA"/>
</dbReference>
<feature type="transmembrane region" description="Helical" evidence="15">
    <location>
        <begin position="61"/>
        <end position="78"/>
    </location>
</feature>
<name>A0A066X398_COLSU</name>
<keyword evidence="7 15" id="KW-0106">Calcium</keyword>
<evidence type="ECO:0000259" key="16">
    <source>
        <dbReference type="SMART" id="SM00831"/>
    </source>
</evidence>
<dbReference type="SFLD" id="SFLDF00027">
    <property type="entry name" value="p-type_atpase"/>
    <property type="match status" value="1"/>
</dbReference>
<feature type="transmembrane region" description="Helical" evidence="15">
    <location>
        <begin position="917"/>
        <end position="938"/>
    </location>
</feature>
<dbReference type="Proteomes" id="UP000027238">
    <property type="component" value="Unassembled WGS sequence"/>
</dbReference>
<dbReference type="PRINTS" id="PR00121">
    <property type="entry name" value="NAKATPASE"/>
</dbReference>
<dbReference type="FunFam" id="3.40.50.1000:FF:000005">
    <property type="entry name" value="Calcium-transporting ATPase 1"/>
    <property type="match status" value="1"/>
</dbReference>
<dbReference type="Pfam" id="PF13246">
    <property type="entry name" value="Cation_ATPase"/>
    <property type="match status" value="1"/>
</dbReference>
<evidence type="ECO:0000256" key="12">
    <source>
        <dbReference type="ARBA" id="ARBA00023065"/>
    </source>
</evidence>
<comment type="catalytic activity">
    <reaction evidence="15">
        <text>Ca(2+)(in) + ATP + H2O = Ca(2+)(out) + ADP + phosphate + H(+)</text>
        <dbReference type="Rhea" id="RHEA:18105"/>
        <dbReference type="ChEBI" id="CHEBI:15377"/>
        <dbReference type="ChEBI" id="CHEBI:15378"/>
        <dbReference type="ChEBI" id="CHEBI:29108"/>
        <dbReference type="ChEBI" id="CHEBI:30616"/>
        <dbReference type="ChEBI" id="CHEBI:43474"/>
        <dbReference type="ChEBI" id="CHEBI:456216"/>
        <dbReference type="EC" id="7.2.2.10"/>
    </reaction>
</comment>
<keyword evidence="12 15" id="KW-0406">Ion transport</keyword>
<evidence type="ECO:0000256" key="7">
    <source>
        <dbReference type="ARBA" id="ARBA00022837"/>
    </source>
</evidence>
<dbReference type="InterPro" id="IPR023214">
    <property type="entry name" value="HAD_sf"/>
</dbReference>
<reference evidence="18" key="1">
    <citation type="journal article" date="2014" name="Genome Announc.">
        <title>Draft genome sequence of Colletotrichum sublineola, a destructive pathogen of cultivated sorghum.</title>
        <authorList>
            <person name="Baroncelli R."/>
            <person name="Sanz-Martin J.M."/>
            <person name="Rech G.E."/>
            <person name="Sukno S.A."/>
            <person name="Thon M.R."/>
        </authorList>
    </citation>
    <scope>NUCLEOTIDE SEQUENCE [LARGE SCALE GENOMIC DNA]</scope>
    <source>
        <strain evidence="18">TX430BB</strain>
    </source>
</reference>
<dbReference type="HOGENOM" id="CLU_002360_3_2_1"/>
<dbReference type="GO" id="GO:0005524">
    <property type="term" value="F:ATP binding"/>
    <property type="evidence" value="ECO:0007669"/>
    <property type="project" value="UniProtKB-KW"/>
</dbReference>
<accession>A0A066X398</accession>
<dbReference type="PANTHER" id="PTHR42861">
    <property type="entry name" value="CALCIUM-TRANSPORTING ATPASE"/>
    <property type="match status" value="1"/>
</dbReference>
<dbReference type="InterPro" id="IPR004014">
    <property type="entry name" value="ATPase_P-typ_cation-transptr_N"/>
</dbReference>
<dbReference type="InterPro" id="IPR001757">
    <property type="entry name" value="P_typ_ATPase"/>
</dbReference>
<gene>
    <name evidence="17" type="ORF">CSUB01_04556</name>
</gene>
<proteinExistence type="inferred from homology"/>
<keyword evidence="3 15" id="KW-0109">Calcium transport</keyword>
<dbReference type="SFLD" id="SFLDG00002">
    <property type="entry name" value="C1.7:_P-type_atpase_like"/>
    <property type="match status" value="1"/>
</dbReference>
<dbReference type="PROSITE" id="PS00154">
    <property type="entry name" value="ATPASE_E1_E2"/>
    <property type="match status" value="1"/>
</dbReference>
<dbReference type="GO" id="GO:0005388">
    <property type="term" value="F:P-type calcium transporter activity"/>
    <property type="evidence" value="ECO:0007669"/>
    <property type="project" value="UniProtKB-EC"/>
</dbReference>
<dbReference type="Pfam" id="PF00690">
    <property type="entry name" value="Cation_ATPase_N"/>
    <property type="match status" value="1"/>
</dbReference>
<organism evidence="17 18">
    <name type="scientific">Colletotrichum sublineola</name>
    <name type="common">Sorghum anthracnose fungus</name>
    <dbReference type="NCBI Taxonomy" id="1173701"/>
    <lineage>
        <taxon>Eukaryota</taxon>
        <taxon>Fungi</taxon>
        <taxon>Dikarya</taxon>
        <taxon>Ascomycota</taxon>
        <taxon>Pezizomycotina</taxon>
        <taxon>Sordariomycetes</taxon>
        <taxon>Hypocreomycetidae</taxon>
        <taxon>Glomerellales</taxon>
        <taxon>Glomerellaceae</taxon>
        <taxon>Colletotrichum</taxon>
        <taxon>Colletotrichum graminicola species complex</taxon>
    </lineage>
</organism>
<dbReference type="InterPro" id="IPR044492">
    <property type="entry name" value="P_typ_ATPase_HD_dom"/>
</dbReference>
<dbReference type="EMBL" id="JMSE01001224">
    <property type="protein sequence ID" value="KDN63447.1"/>
    <property type="molecule type" value="Genomic_DNA"/>
</dbReference>
<dbReference type="InterPro" id="IPR023299">
    <property type="entry name" value="ATPase_P-typ_cyto_dom_N"/>
</dbReference>
<dbReference type="STRING" id="1173701.A0A066X398"/>
<dbReference type="SUPFAM" id="SSF81660">
    <property type="entry name" value="Metal cation-transporting ATPase, ATP-binding domain N"/>
    <property type="match status" value="1"/>
</dbReference>
<dbReference type="Pfam" id="PF00689">
    <property type="entry name" value="Cation_ATPase_C"/>
    <property type="match status" value="1"/>
</dbReference>
<evidence type="ECO:0000256" key="13">
    <source>
        <dbReference type="ARBA" id="ARBA00023136"/>
    </source>
</evidence>
<dbReference type="NCBIfam" id="TIGR01116">
    <property type="entry name" value="ATPase-IIA1_Ca"/>
    <property type="match status" value="1"/>
</dbReference>
<evidence type="ECO:0000256" key="2">
    <source>
        <dbReference type="ARBA" id="ARBA00022448"/>
    </source>
</evidence>
<dbReference type="OrthoDB" id="3352408at2759"/>